<reference evidence="11 12" key="1">
    <citation type="journal article" date="2008" name="Nature">
        <title>The genome of the model beetle and pest Tribolium castaneum.</title>
        <authorList>
            <consortium name="Tribolium Genome Sequencing Consortium"/>
            <person name="Richards S."/>
            <person name="Gibbs R.A."/>
            <person name="Weinstock G.M."/>
            <person name="Brown S.J."/>
            <person name="Denell R."/>
            <person name="Beeman R.W."/>
            <person name="Gibbs R."/>
            <person name="Beeman R.W."/>
            <person name="Brown S.J."/>
            <person name="Bucher G."/>
            <person name="Friedrich M."/>
            <person name="Grimmelikhuijzen C.J."/>
            <person name="Klingler M."/>
            <person name="Lorenzen M."/>
            <person name="Richards S."/>
            <person name="Roth S."/>
            <person name="Schroder R."/>
            <person name="Tautz D."/>
            <person name="Zdobnov E.M."/>
            <person name="Muzny D."/>
            <person name="Gibbs R.A."/>
            <person name="Weinstock G.M."/>
            <person name="Attaway T."/>
            <person name="Bell S."/>
            <person name="Buhay C.J."/>
            <person name="Chandrabose M.N."/>
            <person name="Chavez D."/>
            <person name="Clerk-Blankenburg K.P."/>
            <person name="Cree A."/>
            <person name="Dao M."/>
            <person name="Davis C."/>
            <person name="Chacko J."/>
            <person name="Dinh H."/>
            <person name="Dugan-Rocha S."/>
            <person name="Fowler G."/>
            <person name="Garner T.T."/>
            <person name="Garnes J."/>
            <person name="Gnirke A."/>
            <person name="Hawes A."/>
            <person name="Hernandez J."/>
            <person name="Hines S."/>
            <person name="Holder M."/>
            <person name="Hume J."/>
            <person name="Jhangiani S.N."/>
            <person name="Joshi V."/>
            <person name="Khan Z.M."/>
            <person name="Jackson L."/>
            <person name="Kovar C."/>
            <person name="Kowis A."/>
            <person name="Lee S."/>
            <person name="Lewis L.R."/>
            <person name="Margolis J."/>
            <person name="Morgan M."/>
            <person name="Nazareth L.V."/>
            <person name="Nguyen N."/>
            <person name="Okwuonu G."/>
            <person name="Parker D."/>
            <person name="Richards S."/>
            <person name="Ruiz S.J."/>
            <person name="Santibanez J."/>
            <person name="Savard J."/>
            <person name="Scherer S.E."/>
            <person name="Schneider B."/>
            <person name="Sodergren E."/>
            <person name="Tautz D."/>
            <person name="Vattahil S."/>
            <person name="Villasana D."/>
            <person name="White C.S."/>
            <person name="Wright R."/>
            <person name="Park Y."/>
            <person name="Beeman R.W."/>
            <person name="Lord J."/>
            <person name="Oppert B."/>
            <person name="Lorenzen M."/>
            <person name="Brown S."/>
            <person name="Wang L."/>
            <person name="Savard J."/>
            <person name="Tautz D."/>
            <person name="Richards S."/>
            <person name="Weinstock G."/>
            <person name="Gibbs R.A."/>
            <person name="Liu Y."/>
            <person name="Worley K."/>
            <person name="Weinstock G."/>
            <person name="Elsik C.G."/>
            <person name="Reese J.T."/>
            <person name="Elhaik E."/>
            <person name="Landan G."/>
            <person name="Graur D."/>
            <person name="Arensburger P."/>
            <person name="Atkinson P."/>
            <person name="Beeman R.W."/>
            <person name="Beidler J."/>
            <person name="Brown S.J."/>
            <person name="Demuth J.P."/>
            <person name="Drury D.W."/>
            <person name="Du Y.Z."/>
            <person name="Fujiwara H."/>
            <person name="Lorenzen M."/>
            <person name="Maselli V."/>
            <person name="Osanai M."/>
            <person name="Park Y."/>
            <person name="Robertson H.M."/>
            <person name="Tu Z."/>
            <person name="Wang J.J."/>
            <person name="Wang S."/>
            <person name="Richards S."/>
            <person name="Song H."/>
            <person name="Zhang L."/>
            <person name="Sodergren E."/>
            <person name="Werner D."/>
            <person name="Stanke M."/>
            <person name="Morgenstern B."/>
            <person name="Solovyev V."/>
            <person name="Kosarev P."/>
            <person name="Brown G."/>
            <person name="Chen H.C."/>
            <person name="Ermolaeva O."/>
            <person name="Hlavina W."/>
            <person name="Kapustin Y."/>
            <person name="Kiryutin B."/>
            <person name="Kitts P."/>
            <person name="Maglott D."/>
            <person name="Pruitt K."/>
            <person name="Sapojnikov V."/>
            <person name="Souvorov A."/>
            <person name="Mackey A.J."/>
            <person name="Waterhouse R.M."/>
            <person name="Wyder S."/>
            <person name="Zdobnov E.M."/>
            <person name="Zdobnov E.M."/>
            <person name="Wyder S."/>
            <person name="Kriventseva E.V."/>
            <person name="Kadowaki T."/>
            <person name="Bork P."/>
            <person name="Aranda M."/>
            <person name="Bao R."/>
            <person name="Beermann A."/>
            <person name="Berns N."/>
            <person name="Bolognesi R."/>
            <person name="Bonneton F."/>
            <person name="Bopp D."/>
            <person name="Brown S.J."/>
            <person name="Bucher G."/>
            <person name="Butts T."/>
            <person name="Chaumot A."/>
            <person name="Denell R.E."/>
            <person name="Ferrier D.E."/>
            <person name="Friedrich M."/>
            <person name="Gordon C.M."/>
            <person name="Jindra M."/>
            <person name="Klingler M."/>
            <person name="Lan Q."/>
            <person name="Lattorff H.M."/>
            <person name="Laudet V."/>
            <person name="von Levetsow C."/>
            <person name="Liu Z."/>
            <person name="Lutz R."/>
            <person name="Lynch J.A."/>
            <person name="da Fonseca R.N."/>
            <person name="Posnien N."/>
            <person name="Reuter R."/>
            <person name="Roth S."/>
            <person name="Savard J."/>
            <person name="Schinko J.B."/>
            <person name="Schmitt C."/>
            <person name="Schoppmeier M."/>
            <person name="Schroder R."/>
            <person name="Shippy T.D."/>
            <person name="Simonnet F."/>
            <person name="Marques-Souza H."/>
            <person name="Tautz D."/>
            <person name="Tomoyasu Y."/>
            <person name="Trauner J."/>
            <person name="Van der Zee M."/>
            <person name="Vervoort M."/>
            <person name="Wittkopp N."/>
            <person name="Wimmer E.A."/>
            <person name="Yang X."/>
            <person name="Jones A.K."/>
            <person name="Sattelle D.B."/>
            <person name="Ebert P.R."/>
            <person name="Nelson D."/>
            <person name="Scott J.G."/>
            <person name="Beeman R.W."/>
            <person name="Muthukrishnan S."/>
            <person name="Kramer K.J."/>
            <person name="Arakane Y."/>
            <person name="Beeman R.W."/>
            <person name="Zhu Q."/>
            <person name="Hogenkamp D."/>
            <person name="Dixit R."/>
            <person name="Oppert B."/>
            <person name="Jiang H."/>
            <person name="Zou Z."/>
            <person name="Marshall J."/>
            <person name="Elpidina E."/>
            <person name="Vinokurov K."/>
            <person name="Oppert C."/>
            <person name="Zou Z."/>
            <person name="Evans J."/>
            <person name="Lu Z."/>
            <person name="Zhao P."/>
            <person name="Sumathipala N."/>
            <person name="Altincicek B."/>
            <person name="Vilcinskas A."/>
            <person name="Williams M."/>
            <person name="Hultmark D."/>
            <person name="Hetru C."/>
            <person name="Jiang H."/>
            <person name="Grimmelikhuijzen C.J."/>
            <person name="Hauser F."/>
            <person name="Cazzamali G."/>
            <person name="Williamson M."/>
            <person name="Park Y."/>
            <person name="Li B."/>
            <person name="Tanaka Y."/>
            <person name="Predel R."/>
            <person name="Neupert S."/>
            <person name="Schachtner J."/>
            <person name="Verleyen P."/>
            <person name="Raible F."/>
            <person name="Bork P."/>
            <person name="Friedrich M."/>
            <person name="Walden K.K."/>
            <person name="Robertson H.M."/>
            <person name="Angeli S."/>
            <person name="Foret S."/>
            <person name="Bucher G."/>
            <person name="Schuetz S."/>
            <person name="Maleszka R."/>
            <person name="Wimmer E.A."/>
            <person name="Beeman R.W."/>
            <person name="Lorenzen M."/>
            <person name="Tomoyasu Y."/>
            <person name="Miller S.C."/>
            <person name="Grossmann D."/>
            <person name="Bucher G."/>
        </authorList>
    </citation>
    <scope>NUCLEOTIDE SEQUENCE [LARGE SCALE GENOMIC DNA]</scope>
    <source>
        <strain evidence="11 12">Georgia GA2</strain>
    </source>
</reference>
<dbReference type="GO" id="GO:0016757">
    <property type="term" value="F:glycosyltransferase activity"/>
    <property type="evidence" value="ECO:0000318"/>
    <property type="project" value="GO_Central"/>
</dbReference>
<dbReference type="InterPro" id="IPR002659">
    <property type="entry name" value="Glyco_trans_31"/>
</dbReference>
<evidence type="ECO:0000256" key="2">
    <source>
        <dbReference type="ARBA" id="ARBA00008661"/>
    </source>
</evidence>
<keyword evidence="12" id="KW-1185">Reference proteome</keyword>
<evidence type="ECO:0000313" key="11">
    <source>
        <dbReference type="EMBL" id="EFA01052.2"/>
    </source>
</evidence>
<dbReference type="HOGENOM" id="CLU_1121362_0_0_1"/>
<evidence type="ECO:0000256" key="1">
    <source>
        <dbReference type="ARBA" id="ARBA00004323"/>
    </source>
</evidence>
<keyword evidence="9 10" id="KW-0472">Membrane</keyword>
<dbReference type="GO" id="GO:0016758">
    <property type="term" value="F:hexosyltransferase activity"/>
    <property type="evidence" value="ECO:0007669"/>
    <property type="project" value="InterPro"/>
</dbReference>
<keyword evidence="3 10" id="KW-0328">Glycosyltransferase</keyword>
<dbReference type="FunCoup" id="D6WI34">
    <property type="interactions" value="61"/>
</dbReference>
<dbReference type="eggNOG" id="KOG2287">
    <property type="taxonomic scope" value="Eukaryota"/>
</dbReference>
<proteinExistence type="inferred from homology"/>
<dbReference type="GO" id="GO:0006493">
    <property type="term" value="P:protein O-linked glycosylation"/>
    <property type="evidence" value="ECO:0000318"/>
    <property type="project" value="GO_Central"/>
</dbReference>
<keyword evidence="4" id="KW-0808">Transferase</keyword>
<reference evidence="11 12" key="2">
    <citation type="journal article" date="2010" name="Nucleic Acids Res.">
        <title>BeetleBase in 2010: revisions to provide comprehensive genomic information for Tribolium castaneum.</title>
        <authorList>
            <person name="Kim H.S."/>
            <person name="Murphy T."/>
            <person name="Xia J."/>
            <person name="Caragea D."/>
            <person name="Park Y."/>
            <person name="Beeman R.W."/>
            <person name="Lorenzen M.D."/>
            <person name="Butcher S."/>
            <person name="Manak J.R."/>
            <person name="Brown S.J."/>
        </authorList>
    </citation>
    <scope>GENOME REANNOTATION</scope>
    <source>
        <strain evidence="11 12">Georgia GA2</strain>
    </source>
</reference>
<dbReference type="Proteomes" id="UP000007266">
    <property type="component" value="Linkage group 3"/>
</dbReference>
<evidence type="ECO:0000256" key="9">
    <source>
        <dbReference type="ARBA" id="ARBA00023136"/>
    </source>
</evidence>
<comment type="subcellular location">
    <subcellularLocation>
        <location evidence="1 10">Golgi apparatus membrane</location>
        <topology evidence="1 10">Single-pass type II membrane protein</topology>
    </subcellularLocation>
</comment>
<dbReference type="PANTHER" id="PTHR11214:SF376">
    <property type="entry name" value="HEXOSYLTRANSFERASE"/>
    <property type="match status" value="1"/>
</dbReference>
<name>D6WI34_TRICA</name>
<evidence type="ECO:0000256" key="4">
    <source>
        <dbReference type="ARBA" id="ARBA00022679"/>
    </source>
</evidence>
<keyword evidence="8 10" id="KW-0333">Golgi apparatus</keyword>
<keyword evidence="7 10" id="KW-1133">Transmembrane helix</keyword>
<evidence type="ECO:0000256" key="7">
    <source>
        <dbReference type="ARBA" id="ARBA00022989"/>
    </source>
</evidence>
<evidence type="ECO:0000256" key="10">
    <source>
        <dbReference type="RuleBase" id="RU363063"/>
    </source>
</evidence>
<evidence type="ECO:0000256" key="5">
    <source>
        <dbReference type="ARBA" id="ARBA00022692"/>
    </source>
</evidence>
<dbReference type="Pfam" id="PF01762">
    <property type="entry name" value="Galactosyl_T"/>
    <property type="match status" value="1"/>
</dbReference>
<feature type="transmembrane region" description="Helical" evidence="10">
    <location>
        <begin position="7"/>
        <end position="28"/>
    </location>
</feature>
<dbReference type="GO" id="GO:0000139">
    <property type="term" value="C:Golgi membrane"/>
    <property type="evidence" value="ECO:0000318"/>
    <property type="project" value="GO_Central"/>
</dbReference>
<evidence type="ECO:0000256" key="8">
    <source>
        <dbReference type="ARBA" id="ARBA00023034"/>
    </source>
</evidence>
<organism evidence="11 12">
    <name type="scientific">Tribolium castaneum</name>
    <name type="common">Red flour beetle</name>
    <dbReference type="NCBI Taxonomy" id="7070"/>
    <lineage>
        <taxon>Eukaryota</taxon>
        <taxon>Metazoa</taxon>
        <taxon>Ecdysozoa</taxon>
        <taxon>Arthropoda</taxon>
        <taxon>Hexapoda</taxon>
        <taxon>Insecta</taxon>
        <taxon>Pterygota</taxon>
        <taxon>Neoptera</taxon>
        <taxon>Endopterygota</taxon>
        <taxon>Coleoptera</taxon>
        <taxon>Polyphaga</taxon>
        <taxon>Cucujiformia</taxon>
        <taxon>Tenebrionidae</taxon>
        <taxon>Tenebrionidae incertae sedis</taxon>
        <taxon>Tribolium</taxon>
    </lineage>
</organism>
<keyword evidence="6 10" id="KW-0735">Signal-anchor</keyword>
<accession>D6WI34</accession>
<dbReference type="PANTHER" id="PTHR11214">
    <property type="entry name" value="BETA-1,3-N-ACETYLGLUCOSAMINYLTRANSFERASE"/>
    <property type="match status" value="1"/>
</dbReference>
<evidence type="ECO:0000313" key="12">
    <source>
        <dbReference type="Proteomes" id="UP000007266"/>
    </source>
</evidence>
<comment type="similarity">
    <text evidence="2 10">Belongs to the glycosyltransferase 31 family.</text>
</comment>
<protein>
    <recommendedName>
        <fullName evidence="10">Hexosyltransferase</fullName>
        <ecNumber evidence="10">2.4.1.-</ecNumber>
    </recommendedName>
</protein>
<dbReference type="EC" id="2.4.1.-" evidence="10"/>
<sequence>MLENKKPWLVAIYAVIFFVICITLWQSLPSNSGHVAKVAPYTLHTSNTSGYLYPVQTLPQDDYHQLINLKNFTFAVFNAPCNDSNPLLLVLVHSAPRNFETRMAVRTTWGRNSLQVKVLFMLGLVKSHRLKVQIEKENEEFGDLVQGSFLDTEYAAKTYPPYCPGWAVLYSPDVVFDLYREAQKTDYFWIDDVHITGTLIEKIRLKHVDVDDLVLNRNALYQPEKDRGPFLFGPPNMDDEEIKALWEYVEEHENRVSLLKYIT</sequence>
<evidence type="ECO:0000256" key="6">
    <source>
        <dbReference type="ARBA" id="ARBA00022968"/>
    </source>
</evidence>
<evidence type="ECO:0000256" key="3">
    <source>
        <dbReference type="ARBA" id="ARBA00022676"/>
    </source>
</evidence>
<dbReference type="AlphaFoldDB" id="D6WI34"/>
<dbReference type="InParanoid" id="D6WI34"/>
<dbReference type="EMBL" id="KQ971334">
    <property type="protein sequence ID" value="EFA01052.2"/>
    <property type="molecule type" value="Genomic_DNA"/>
</dbReference>
<keyword evidence="5 10" id="KW-0812">Transmembrane</keyword>
<gene>
    <name evidence="11" type="primary">AUGUSTUS-3.0.2_03968</name>
    <name evidence="11" type="ORF">TcasGA2_TC003968</name>
</gene>